<dbReference type="Gene3D" id="2.30.30.40">
    <property type="entry name" value="SH3 Domains"/>
    <property type="match status" value="1"/>
</dbReference>
<dbReference type="InterPro" id="IPR013987">
    <property type="entry name" value="YjdM_N"/>
</dbReference>
<dbReference type="SUPFAM" id="SSF82057">
    <property type="entry name" value="Prokaryotic SH3-related domain"/>
    <property type="match status" value="1"/>
</dbReference>
<dbReference type="PANTHER" id="PTHR30305:SF3">
    <property type="entry name" value="PROTEIN YJDM"/>
    <property type="match status" value="1"/>
</dbReference>
<sequence length="115" mass="12786">MTALPNCPECNSEYTYEDRDLFVCPECAHEWMENEVEENDDKLEIKDANGQILKDGDTVIVIKDLKIKGSSSAVKQGTKVKGIRLIHDATDGHDIDCKITGIGAMKLKSEFVKKA</sequence>
<dbReference type="FunFam" id="2.20.25.10:FF:000003">
    <property type="entry name" value="Alkylphosphonate utilization protein PhnA"/>
    <property type="match status" value="1"/>
</dbReference>
<accession>A0A5C8NTL1</accession>
<dbReference type="SUPFAM" id="SSF57783">
    <property type="entry name" value="Zinc beta-ribbon"/>
    <property type="match status" value="1"/>
</dbReference>
<dbReference type="InterPro" id="IPR013988">
    <property type="entry name" value="YjdM_C"/>
</dbReference>
<gene>
    <name evidence="4" type="ORF">FHP05_09135</name>
</gene>
<evidence type="ECO:0000313" key="4">
    <source>
        <dbReference type="EMBL" id="TXL64473.1"/>
    </source>
</evidence>
<comment type="similarity">
    <text evidence="1">Belongs to the YjdM family.</text>
</comment>
<comment type="caution">
    <text evidence="4">The sequence shown here is derived from an EMBL/GenBank/DDBJ whole genome shotgun (WGS) entry which is preliminary data.</text>
</comment>
<evidence type="ECO:0000259" key="2">
    <source>
        <dbReference type="Pfam" id="PF03831"/>
    </source>
</evidence>
<dbReference type="Proteomes" id="UP000321574">
    <property type="component" value="Unassembled WGS sequence"/>
</dbReference>
<evidence type="ECO:0000256" key="1">
    <source>
        <dbReference type="ARBA" id="ARBA00009248"/>
    </source>
</evidence>
<dbReference type="PANTHER" id="PTHR30305">
    <property type="entry name" value="PROTEIN YJDM-RELATED"/>
    <property type="match status" value="1"/>
</dbReference>
<reference evidence="4 5" key="1">
    <citation type="submission" date="2019-06" db="EMBL/GenBank/DDBJ databases">
        <title>Cerasibacillus sp. nov., isolated from maize field.</title>
        <authorList>
            <person name="Lin S.-Y."/>
            <person name="Tsai C.-F."/>
            <person name="Young C.-C."/>
        </authorList>
    </citation>
    <scope>NUCLEOTIDE SEQUENCE [LARGE SCALE GENOMIC DNA]</scope>
    <source>
        <strain evidence="4 5">CC-CFT480</strain>
    </source>
</reference>
<keyword evidence="5" id="KW-1185">Reference proteome</keyword>
<dbReference type="Pfam" id="PF08274">
    <property type="entry name" value="Zn_Ribbon_YjdM"/>
    <property type="match status" value="1"/>
</dbReference>
<proteinExistence type="inferred from homology"/>
<organism evidence="4 5">
    <name type="scientific">Cerasibacillus terrae</name>
    <dbReference type="NCBI Taxonomy" id="2498845"/>
    <lineage>
        <taxon>Bacteria</taxon>
        <taxon>Bacillati</taxon>
        <taxon>Bacillota</taxon>
        <taxon>Bacilli</taxon>
        <taxon>Bacillales</taxon>
        <taxon>Bacillaceae</taxon>
        <taxon>Cerasibacillus</taxon>
    </lineage>
</organism>
<dbReference type="NCBIfam" id="TIGR00686">
    <property type="entry name" value="phnA"/>
    <property type="match status" value="1"/>
</dbReference>
<dbReference type="RefSeq" id="WP_147667300.1">
    <property type="nucleotide sequence ID" value="NZ_VDUW01000005.1"/>
</dbReference>
<feature type="domain" description="Protein YjdM C-terminal" evidence="2">
    <location>
        <begin position="45"/>
        <end position="115"/>
    </location>
</feature>
<evidence type="ECO:0000259" key="3">
    <source>
        <dbReference type="Pfam" id="PF08274"/>
    </source>
</evidence>
<dbReference type="AlphaFoldDB" id="A0A5C8NTL1"/>
<protein>
    <submittedName>
        <fullName evidence="4">Alkylphosphonate utilization protein</fullName>
    </submittedName>
</protein>
<dbReference type="OrthoDB" id="9810131at2"/>
<name>A0A5C8NTL1_9BACI</name>
<feature type="domain" description="Protein YjdM N-terminal" evidence="3">
    <location>
        <begin position="4"/>
        <end position="31"/>
    </location>
</feature>
<dbReference type="InterPro" id="IPR004624">
    <property type="entry name" value="YjdM"/>
</dbReference>
<dbReference type="EMBL" id="VDUW01000005">
    <property type="protein sequence ID" value="TXL64473.1"/>
    <property type="molecule type" value="Genomic_DNA"/>
</dbReference>
<dbReference type="Gene3D" id="2.20.25.10">
    <property type="match status" value="1"/>
</dbReference>
<dbReference type="Pfam" id="PF03831">
    <property type="entry name" value="YjdM"/>
    <property type="match status" value="1"/>
</dbReference>
<evidence type="ECO:0000313" key="5">
    <source>
        <dbReference type="Proteomes" id="UP000321574"/>
    </source>
</evidence>